<gene>
    <name evidence="2" type="ORF">NEOLEDRAFT_1130027</name>
</gene>
<keyword evidence="1" id="KW-0812">Transmembrane</keyword>
<protein>
    <submittedName>
        <fullName evidence="2">Uncharacterized protein</fullName>
    </submittedName>
</protein>
<dbReference type="EMBL" id="KV425559">
    <property type="protein sequence ID" value="KZT28067.1"/>
    <property type="molecule type" value="Genomic_DNA"/>
</dbReference>
<keyword evidence="3" id="KW-1185">Reference proteome</keyword>
<keyword evidence="1" id="KW-1133">Transmembrane helix</keyword>
<dbReference type="AlphaFoldDB" id="A0A165UFD6"/>
<keyword evidence="1" id="KW-0472">Membrane</keyword>
<organism evidence="2 3">
    <name type="scientific">Neolentinus lepideus HHB14362 ss-1</name>
    <dbReference type="NCBI Taxonomy" id="1314782"/>
    <lineage>
        <taxon>Eukaryota</taxon>
        <taxon>Fungi</taxon>
        <taxon>Dikarya</taxon>
        <taxon>Basidiomycota</taxon>
        <taxon>Agaricomycotina</taxon>
        <taxon>Agaricomycetes</taxon>
        <taxon>Gloeophyllales</taxon>
        <taxon>Gloeophyllaceae</taxon>
        <taxon>Neolentinus</taxon>
    </lineage>
</organism>
<feature type="transmembrane region" description="Helical" evidence="1">
    <location>
        <begin position="20"/>
        <end position="38"/>
    </location>
</feature>
<accession>A0A165UFD6</accession>
<dbReference type="Proteomes" id="UP000076761">
    <property type="component" value="Unassembled WGS sequence"/>
</dbReference>
<reference evidence="2 3" key="1">
    <citation type="journal article" date="2016" name="Mol. Biol. Evol.">
        <title>Comparative Genomics of Early-Diverging Mushroom-Forming Fungi Provides Insights into the Origins of Lignocellulose Decay Capabilities.</title>
        <authorList>
            <person name="Nagy L.G."/>
            <person name="Riley R."/>
            <person name="Tritt A."/>
            <person name="Adam C."/>
            <person name="Daum C."/>
            <person name="Floudas D."/>
            <person name="Sun H."/>
            <person name="Yadav J.S."/>
            <person name="Pangilinan J."/>
            <person name="Larsson K.H."/>
            <person name="Matsuura K."/>
            <person name="Barry K."/>
            <person name="Labutti K."/>
            <person name="Kuo R."/>
            <person name="Ohm R.A."/>
            <person name="Bhattacharya S.S."/>
            <person name="Shirouzu T."/>
            <person name="Yoshinaga Y."/>
            <person name="Martin F.M."/>
            <person name="Grigoriev I.V."/>
            <person name="Hibbett D.S."/>
        </authorList>
    </citation>
    <scope>NUCLEOTIDE SEQUENCE [LARGE SCALE GENOMIC DNA]</scope>
    <source>
        <strain evidence="2 3">HHB14362 ss-1</strain>
    </source>
</reference>
<name>A0A165UFD6_9AGAM</name>
<evidence type="ECO:0000256" key="1">
    <source>
        <dbReference type="SAM" id="Phobius"/>
    </source>
</evidence>
<evidence type="ECO:0000313" key="3">
    <source>
        <dbReference type="Proteomes" id="UP000076761"/>
    </source>
</evidence>
<proteinExistence type="predicted"/>
<dbReference type="InParanoid" id="A0A165UFD6"/>
<evidence type="ECO:0000313" key="2">
    <source>
        <dbReference type="EMBL" id="KZT28067.1"/>
    </source>
</evidence>
<sequence>MGLSFKPYPARQNRAHSLDIPISLAIVRTVSYIAVLVIRRLSTPLLSYKYSVAIRSVQIPLSLYSAQCYARKY</sequence>